<comment type="caution">
    <text evidence="2">The sequence shown here is derived from an EMBL/GenBank/DDBJ whole genome shotgun (WGS) entry which is preliminary data.</text>
</comment>
<evidence type="ECO:0000259" key="1">
    <source>
        <dbReference type="Pfam" id="PF18367"/>
    </source>
</evidence>
<dbReference type="EMBL" id="JACBZP010000001">
    <property type="protein sequence ID" value="NYI69007.1"/>
    <property type="molecule type" value="Genomic_DNA"/>
</dbReference>
<dbReference type="Pfam" id="PF18367">
    <property type="entry name" value="Rv2175c_C"/>
    <property type="match status" value="1"/>
</dbReference>
<evidence type="ECO:0000313" key="2">
    <source>
        <dbReference type="EMBL" id="NYI69007.1"/>
    </source>
</evidence>
<name>A0A7Z0IJ36_9MICO</name>
<feature type="domain" description="Rv2175c C-terminal" evidence="1">
    <location>
        <begin position="64"/>
        <end position="119"/>
    </location>
</feature>
<proteinExistence type="predicted"/>
<sequence length="120" mass="13044">MVDIKSLDALVPEWLTVPDLADELGTDAAQVRRMVEVREIVGVKRTERNIFSVPAAFIAGGAVVKNLKGTLTVLSDSGLTDAESIEWLFTDDDSLPGTPIDALRRGVKTEIRRRAQALAL</sequence>
<evidence type="ECO:0000313" key="3">
    <source>
        <dbReference type="Proteomes" id="UP000539111"/>
    </source>
</evidence>
<protein>
    <recommendedName>
        <fullName evidence="1">Rv2175c C-terminal domain-containing protein</fullName>
    </recommendedName>
</protein>
<dbReference type="Proteomes" id="UP000539111">
    <property type="component" value="Unassembled WGS sequence"/>
</dbReference>
<reference evidence="2 3" key="1">
    <citation type="submission" date="2020-07" db="EMBL/GenBank/DDBJ databases">
        <title>Sequencing the genomes of 1000 actinobacteria strains.</title>
        <authorList>
            <person name="Klenk H.-P."/>
        </authorList>
    </citation>
    <scope>NUCLEOTIDE SEQUENCE [LARGE SCALE GENOMIC DNA]</scope>
    <source>
        <strain evidence="2 3">DSM 26341</strain>
    </source>
</reference>
<keyword evidence="3" id="KW-1185">Reference proteome</keyword>
<organism evidence="2 3">
    <name type="scientific">Spelaeicoccus albus</name>
    <dbReference type="NCBI Taxonomy" id="1280376"/>
    <lineage>
        <taxon>Bacteria</taxon>
        <taxon>Bacillati</taxon>
        <taxon>Actinomycetota</taxon>
        <taxon>Actinomycetes</taxon>
        <taxon>Micrococcales</taxon>
        <taxon>Brevibacteriaceae</taxon>
        <taxon>Spelaeicoccus</taxon>
    </lineage>
</organism>
<accession>A0A7Z0IJ36</accession>
<gene>
    <name evidence="2" type="ORF">BJY26_003313</name>
</gene>
<dbReference type="AlphaFoldDB" id="A0A7Z0IJ36"/>
<dbReference type="InterPro" id="IPR041098">
    <property type="entry name" value="Rv2175c_C"/>
</dbReference>